<dbReference type="Proteomes" id="UP000692954">
    <property type="component" value="Unassembled WGS sequence"/>
</dbReference>
<sequence>MNSQIDDGSKFQIIIVLHKTQFTKIAKNSPKFNQEECLEPPSFFESFFLDQSGQSSKQQKNNIQNHINQFQYQNCNQLAKQNISNCKNNKQIKNQNIKCASQIAFFINCILTLLNNIFNAFFAILFPYIVLLEGNEKNINICYFLLFYIFIISLIYTVCLCIQIKKQEHQSTVCILDLINYFTIINIFLIGLLLIFIILNIKILAIILSFYFFCEGYNQIDMFFKLLVIQKKKLFNYLAIFKIIIYYIYLLHLLTCLIYSEDFQLSYIDSLQININFFTFQANYYAIESNFNISVMFSQIVGLIMLLKTIDIIIQIRLDKVEMYIRPKINLHILHYYIWKHQGNIIDKLKNFSQLANSGIIKEKMIQKIMKSIFQQIIEDYLEISQIFTKEFTINLSERIKVFRKMKEIDMNINCGLIIVLRGQGLISYKKEGLKLNEQNMIEKVFGLIDCFQQNVSDQKITFNDDFLVLYVSEEDFKCCLNSSQDIEIYHMIKNRIQFEGDTSFVNYRCLICQGYHLMMRCQIQKDFQDLILMNYNEQNDRIKWERSKKRRSYAHEIHRKKNKQQQQINVTLNSESDVSENNSSSEKLQIYLDELSENLKFSEKNIIAGNSKGIINLPTIQKISKEVLGDFISEKILLDQIKQNYQRTSLQQSLIQPGSQQIGDCFKTDIRSQQLYPSIYKFQDILAIDDIDTIREYVYFYPEFNINYIISLLLLQK</sequence>
<evidence type="ECO:0000313" key="3">
    <source>
        <dbReference type="Proteomes" id="UP000692954"/>
    </source>
</evidence>
<gene>
    <name evidence="2" type="ORF">PSON_ATCC_30995.1.T0900136</name>
</gene>
<keyword evidence="3" id="KW-1185">Reference proteome</keyword>
<organism evidence="2 3">
    <name type="scientific">Paramecium sonneborni</name>
    <dbReference type="NCBI Taxonomy" id="65129"/>
    <lineage>
        <taxon>Eukaryota</taxon>
        <taxon>Sar</taxon>
        <taxon>Alveolata</taxon>
        <taxon>Ciliophora</taxon>
        <taxon>Intramacronucleata</taxon>
        <taxon>Oligohymenophorea</taxon>
        <taxon>Peniculida</taxon>
        <taxon>Parameciidae</taxon>
        <taxon>Paramecium</taxon>
    </lineage>
</organism>
<keyword evidence="1" id="KW-0812">Transmembrane</keyword>
<dbReference type="AlphaFoldDB" id="A0A8S1PY77"/>
<dbReference type="EMBL" id="CAJJDN010000090">
    <property type="protein sequence ID" value="CAD8108114.1"/>
    <property type="molecule type" value="Genomic_DNA"/>
</dbReference>
<keyword evidence="1" id="KW-0472">Membrane</keyword>
<keyword evidence="1" id="KW-1133">Transmembrane helix</keyword>
<comment type="caution">
    <text evidence="2">The sequence shown here is derived from an EMBL/GenBank/DDBJ whole genome shotgun (WGS) entry which is preliminary data.</text>
</comment>
<dbReference type="OrthoDB" id="307573at2759"/>
<accession>A0A8S1PY77</accession>
<proteinExistence type="predicted"/>
<protein>
    <submittedName>
        <fullName evidence="2">Uncharacterized protein</fullName>
    </submittedName>
</protein>
<reference evidence="2" key="1">
    <citation type="submission" date="2021-01" db="EMBL/GenBank/DDBJ databases">
        <authorList>
            <consortium name="Genoscope - CEA"/>
            <person name="William W."/>
        </authorList>
    </citation>
    <scope>NUCLEOTIDE SEQUENCE</scope>
</reference>
<evidence type="ECO:0000313" key="2">
    <source>
        <dbReference type="EMBL" id="CAD8108114.1"/>
    </source>
</evidence>
<feature type="transmembrane region" description="Helical" evidence="1">
    <location>
        <begin position="143"/>
        <end position="165"/>
    </location>
</feature>
<feature type="transmembrane region" description="Helical" evidence="1">
    <location>
        <begin position="293"/>
        <end position="314"/>
    </location>
</feature>
<feature type="transmembrane region" description="Helical" evidence="1">
    <location>
        <begin position="103"/>
        <end position="131"/>
    </location>
</feature>
<name>A0A8S1PY77_9CILI</name>
<evidence type="ECO:0000256" key="1">
    <source>
        <dbReference type="SAM" id="Phobius"/>
    </source>
</evidence>
<feature type="transmembrane region" description="Helical" evidence="1">
    <location>
        <begin position="234"/>
        <end position="260"/>
    </location>
</feature>
<feature type="transmembrane region" description="Helical" evidence="1">
    <location>
        <begin position="185"/>
        <end position="213"/>
    </location>
</feature>